<dbReference type="EMBL" id="JAOPKA010000009">
    <property type="protein sequence ID" value="MCU4742549.1"/>
    <property type="molecule type" value="Genomic_DNA"/>
</dbReference>
<proteinExistence type="predicted"/>
<dbReference type="AlphaFoldDB" id="A0AAP3E324"/>
<gene>
    <name evidence="3" type="ORF">OB955_21495</name>
    <name evidence="2" type="ORF">OB960_14215</name>
</gene>
<evidence type="ECO:0000313" key="3">
    <source>
        <dbReference type="EMBL" id="MCU4975280.1"/>
    </source>
</evidence>
<evidence type="ECO:0000313" key="2">
    <source>
        <dbReference type="EMBL" id="MCU4742549.1"/>
    </source>
</evidence>
<organism evidence="2 5">
    <name type="scientific">Natronoglomus mannanivorans</name>
    <dbReference type="NCBI Taxonomy" id="2979990"/>
    <lineage>
        <taxon>Archaea</taxon>
        <taxon>Methanobacteriati</taxon>
        <taxon>Methanobacteriota</taxon>
        <taxon>Stenosarchaea group</taxon>
        <taxon>Halobacteria</taxon>
        <taxon>Halobacteriales</taxon>
        <taxon>Natrialbaceae</taxon>
        <taxon>Natronoglomus</taxon>
    </lineage>
</organism>
<sequence>MDEQRTVAAFVEEHDLEAPPAYRVLDLTSEVGELAKEVNESTGYGDEPENVDLAADELGDTLFALLALADSLEIDAGDALEDALAKYRDRLEETGSPGSGE</sequence>
<dbReference type="CDD" id="cd11523">
    <property type="entry name" value="NTP-PPase"/>
    <property type="match status" value="1"/>
</dbReference>
<keyword evidence="4" id="KW-1185">Reference proteome</keyword>
<accession>A0AAP3E324</accession>
<evidence type="ECO:0000259" key="1">
    <source>
        <dbReference type="Pfam" id="PF03819"/>
    </source>
</evidence>
<dbReference type="EMBL" id="JAOPKB010000017">
    <property type="protein sequence ID" value="MCU4975280.1"/>
    <property type="molecule type" value="Genomic_DNA"/>
</dbReference>
<dbReference type="RefSeq" id="WP_338004374.1">
    <property type="nucleotide sequence ID" value="NZ_JAOPKA010000009.1"/>
</dbReference>
<reference evidence="2 4" key="1">
    <citation type="submission" date="2022-09" db="EMBL/GenBank/DDBJ databases">
        <title>Enrichment on poylsaccharides allowed isolation of novel metabolic and taxonomic groups of Haloarchaea.</title>
        <authorList>
            <person name="Sorokin D.Y."/>
            <person name="Elcheninov A.G."/>
            <person name="Khizhniak T.V."/>
            <person name="Kolganova T.V."/>
            <person name="Kublanov I.V."/>
        </authorList>
    </citation>
    <scope>NUCLEOTIDE SEQUENCE</scope>
    <source>
        <strain evidence="3 4">AArc-m2/3/4</strain>
        <strain evidence="2">AArc-xg1-1</strain>
    </source>
</reference>
<evidence type="ECO:0000313" key="5">
    <source>
        <dbReference type="Proteomes" id="UP001321018"/>
    </source>
</evidence>
<feature type="domain" description="NTP pyrophosphohydrolase MazG-like" evidence="1">
    <location>
        <begin position="26"/>
        <end position="91"/>
    </location>
</feature>
<protein>
    <submittedName>
        <fullName evidence="2">MazG-like family protein</fullName>
    </submittedName>
</protein>
<name>A0AAP3E324_9EURY</name>
<dbReference type="Gene3D" id="1.10.287.1080">
    <property type="entry name" value="MazG-like"/>
    <property type="match status" value="1"/>
</dbReference>
<dbReference type="SUPFAM" id="SSF101386">
    <property type="entry name" value="all-alpha NTP pyrophosphatases"/>
    <property type="match status" value="1"/>
</dbReference>
<dbReference type="Proteomes" id="UP001320972">
    <property type="component" value="Unassembled WGS sequence"/>
</dbReference>
<dbReference type="Proteomes" id="UP001321018">
    <property type="component" value="Unassembled WGS sequence"/>
</dbReference>
<comment type="caution">
    <text evidence="2">The sequence shown here is derived from an EMBL/GenBank/DDBJ whole genome shotgun (WGS) entry which is preliminary data.</text>
</comment>
<dbReference type="Pfam" id="PF03819">
    <property type="entry name" value="MazG"/>
    <property type="match status" value="1"/>
</dbReference>
<evidence type="ECO:0000313" key="4">
    <source>
        <dbReference type="Proteomes" id="UP001320972"/>
    </source>
</evidence>
<dbReference type="InterPro" id="IPR004518">
    <property type="entry name" value="MazG-like_dom"/>
</dbReference>